<accession>A0A0L0G365</accession>
<dbReference type="EMBL" id="KQ241847">
    <property type="protein sequence ID" value="KNC83281.1"/>
    <property type="molecule type" value="Genomic_DNA"/>
</dbReference>
<dbReference type="AlphaFoldDB" id="A0A0L0G365"/>
<sequence>MSLLLRTLKFAGRGRKDSKEKKNKGKKDKPKPKSKNDLALRNSQSCIEMGGSATTGIAVCTPDGTGDESDTDFFTMLKEDPPVRPRIPRGSSTPSPRFSRRWASDDDVLVNHHMPKNSSTLSTHHSNTTTTTNNNNNNTLEPIGTPKTRSRSSSTGSRFRAMSSGGSGTFRAMALRAVSPFEGSGSKPTHTTTGTGTGTDHSPSPPPTHHSAQLHHASSDGSPRAHPHTITQPQGKTMHTHARTHAQASRQTTNLQAFSWAEFLEKVTDPAHATNNHATSVPFRDTHAHARRYTEGSAVSNNNNNNSANGAASPHTTRHTVSGDTRSGVAALRDPHSLPTLTAPALDAPRSLPAIGVERDPMLCKGSVVLAKFANLRSDGDTTPTESEAQIISHPRMGVTTAQRALVQKTWTTV</sequence>
<feature type="region of interest" description="Disordered" evidence="1">
    <location>
        <begin position="296"/>
        <end position="331"/>
    </location>
</feature>
<protein>
    <submittedName>
        <fullName evidence="2">Uncharacterized protein</fullName>
    </submittedName>
</protein>
<feature type="compositionally biased region" description="Basic residues" evidence="1">
    <location>
        <begin position="21"/>
        <end position="33"/>
    </location>
</feature>
<feature type="compositionally biased region" description="Low complexity" evidence="1">
    <location>
        <begin position="296"/>
        <end position="313"/>
    </location>
</feature>
<reference evidence="2 3" key="1">
    <citation type="submission" date="2011-02" db="EMBL/GenBank/DDBJ databases">
        <title>The Genome Sequence of Sphaeroforma arctica JP610.</title>
        <authorList>
            <consortium name="The Broad Institute Genome Sequencing Platform"/>
            <person name="Russ C."/>
            <person name="Cuomo C."/>
            <person name="Young S.K."/>
            <person name="Zeng Q."/>
            <person name="Gargeya S."/>
            <person name="Alvarado L."/>
            <person name="Berlin A."/>
            <person name="Chapman S.B."/>
            <person name="Chen Z."/>
            <person name="Freedman E."/>
            <person name="Gellesch M."/>
            <person name="Goldberg J."/>
            <person name="Griggs A."/>
            <person name="Gujja S."/>
            <person name="Heilman E."/>
            <person name="Heiman D."/>
            <person name="Howarth C."/>
            <person name="Mehta T."/>
            <person name="Neiman D."/>
            <person name="Pearson M."/>
            <person name="Roberts A."/>
            <person name="Saif S."/>
            <person name="Shea T."/>
            <person name="Shenoy N."/>
            <person name="Sisk P."/>
            <person name="Stolte C."/>
            <person name="Sykes S."/>
            <person name="White J."/>
            <person name="Yandava C."/>
            <person name="Burger G."/>
            <person name="Gray M.W."/>
            <person name="Holland P.W.H."/>
            <person name="King N."/>
            <person name="Lang F.B.F."/>
            <person name="Roger A.J."/>
            <person name="Ruiz-Trillo I."/>
            <person name="Haas B."/>
            <person name="Nusbaum C."/>
            <person name="Birren B."/>
        </authorList>
    </citation>
    <scope>NUCLEOTIDE SEQUENCE [LARGE SCALE GENOMIC DNA]</scope>
    <source>
        <strain evidence="2 3">JP610</strain>
    </source>
</reference>
<dbReference type="GeneID" id="25904964"/>
<evidence type="ECO:0000256" key="1">
    <source>
        <dbReference type="SAM" id="MobiDB-lite"/>
    </source>
</evidence>
<feature type="region of interest" description="Disordered" evidence="1">
    <location>
        <begin position="1"/>
        <end position="44"/>
    </location>
</feature>
<dbReference type="RefSeq" id="XP_014157183.1">
    <property type="nucleotide sequence ID" value="XM_014301708.1"/>
</dbReference>
<proteinExistence type="predicted"/>
<feature type="compositionally biased region" description="Low complexity" evidence="1">
    <location>
        <begin position="183"/>
        <end position="202"/>
    </location>
</feature>
<feature type="compositionally biased region" description="Low complexity" evidence="1">
    <location>
        <begin position="151"/>
        <end position="160"/>
    </location>
</feature>
<gene>
    <name evidence="2" type="ORF">SARC_04460</name>
</gene>
<evidence type="ECO:0000313" key="3">
    <source>
        <dbReference type="Proteomes" id="UP000054560"/>
    </source>
</evidence>
<name>A0A0L0G365_9EUKA</name>
<dbReference type="Proteomes" id="UP000054560">
    <property type="component" value="Unassembled WGS sequence"/>
</dbReference>
<feature type="compositionally biased region" description="Low complexity" evidence="1">
    <location>
        <begin position="117"/>
        <end position="140"/>
    </location>
</feature>
<evidence type="ECO:0000313" key="2">
    <source>
        <dbReference type="EMBL" id="KNC83281.1"/>
    </source>
</evidence>
<keyword evidence="3" id="KW-1185">Reference proteome</keyword>
<feature type="region of interest" description="Disordered" evidence="1">
    <location>
        <begin position="78"/>
        <end position="251"/>
    </location>
</feature>
<organism evidence="2 3">
    <name type="scientific">Sphaeroforma arctica JP610</name>
    <dbReference type="NCBI Taxonomy" id="667725"/>
    <lineage>
        <taxon>Eukaryota</taxon>
        <taxon>Ichthyosporea</taxon>
        <taxon>Ichthyophonida</taxon>
        <taxon>Sphaeroforma</taxon>
    </lineage>
</organism>